<evidence type="ECO:0000313" key="3">
    <source>
        <dbReference type="Proteomes" id="UP000007798"/>
    </source>
</evidence>
<protein>
    <submittedName>
        <fullName evidence="2">Uncharacterized protein, isoform B</fullName>
    </submittedName>
</protein>
<dbReference type="FunCoup" id="A0A0Q9X385">
    <property type="interactions" value="1"/>
</dbReference>
<evidence type="ECO:0000313" key="2">
    <source>
        <dbReference type="EMBL" id="KRF99373.1"/>
    </source>
</evidence>
<keyword evidence="3" id="KW-1185">Reference proteome</keyword>
<name>A0A0Q9X385_DROWI</name>
<reference evidence="2 3" key="1">
    <citation type="journal article" date="2007" name="Nature">
        <title>Evolution of genes and genomes on the Drosophila phylogeny.</title>
        <authorList>
            <consortium name="Drosophila 12 Genomes Consortium"/>
            <person name="Clark A.G."/>
            <person name="Eisen M.B."/>
            <person name="Smith D.R."/>
            <person name="Bergman C.M."/>
            <person name="Oliver B."/>
            <person name="Markow T.A."/>
            <person name="Kaufman T.C."/>
            <person name="Kellis M."/>
            <person name="Gelbart W."/>
            <person name="Iyer V.N."/>
            <person name="Pollard D.A."/>
            <person name="Sackton T.B."/>
            <person name="Larracuente A.M."/>
            <person name="Singh N.D."/>
            <person name="Abad J.P."/>
            <person name="Abt D.N."/>
            <person name="Adryan B."/>
            <person name="Aguade M."/>
            <person name="Akashi H."/>
            <person name="Anderson W.W."/>
            <person name="Aquadro C.F."/>
            <person name="Ardell D.H."/>
            <person name="Arguello R."/>
            <person name="Artieri C.G."/>
            <person name="Barbash D.A."/>
            <person name="Barker D."/>
            <person name="Barsanti P."/>
            <person name="Batterham P."/>
            <person name="Batzoglou S."/>
            <person name="Begun D."/>
            <person name="Bhutkar A."/>
            <person name="Blanco E."/>
            <person name="Bosak S.A."/>
            <person name="Bradley R.K."/>
            <person name="Brand A.D."/>
            <person name="Brent M.R."/>
            <person name="Brooks A.N."/>
            <person name="Brown R.H."/>
            <person name="Butlin R.K."/>
            <person name="Caggese C."/>
            <person name="Calvi B.R."/>
            <person name="Bernardo de Carvalho A."/>
            <person name="Caspi A."/>
            <person name="Castrezana S."/>
            <person name="Celniker S.E."/>
            <person name="Chang J.L."/>
            <person name="Chapple C."/>
            <person name="Chatterji S."/>
            <person name="Chinwalla A."/>
            <person name="Civetta A."/>
            <person name="Clifton S.W."/>
            <person name="Comeron J.M."/>
            <person name="Costello J.C."/>
            <person name="Coyne J.A."/>
            <person name="Daub J."/>
            <person name="David R.G."/>
            <person name="Delcher A.L."/>
            <person name="Delehaunty K."/>
            <person name="Do C.B."/>
            <person name="Ebling H."/>
            <person name="Edwards K."/>
            <person name="Eickbush T."/>
            <person name="Evans J.D."/>
            <person name="Filipski A."/>
            <person name="Findeiss S."/>
            <person name="Freyhult E."/>
            <person name="Fulton L."/>
            <person name="Fulton R."/>
            <person name="Garcia A.C."/>
            <person name="Gardiner A."/>
            <person name="Garfield D.A."/>
            <person name="Garvin B.E."/>
            <person name="Gibson G."/>
            <person name="Gilbert D."/>
            <person name="Gnerre S."/>
            <person name="Godfrey J."/>
            <person name="Good R."/>
            <person name="Gotea V."/>
            <person name="Gravely B."/>
            <person name="Greenberg A.J."/>
            <person name="Griffiths-Jones S."/>
            <person name="Gross S."/>
            <person name="Guigo R."/>
            <person name="Gustafson E.A."/>
            <person name="Haerty W."/>
            <person name="Hahn M.W."/>
            <person name="Halligan D.L."/>
            <person name="Halpern A.L."/>
            <person name="Halter G.M."/>
            <person name="Han M.V."/>
            <person name="Heger A."/>
            <person name="Hillier L."/>
            <person name="Hinrichs A.S."/>
            <person name="Holmes I."/>
            <person name="Hoskins R.A."/>
            <person name="Hubisz M.J."/>
            <person name="Hultmark D."/>
            <person name="Huntley M.A."/>
            <person name="Jaffe D.B."/>
            <person name="Jagadeeshan S."/>
            <person name="Jeck W.R."/>
            <person name="Johnson J."/>
            <person name="Jones C.D."/>
            <person name="Jordan W.C."/>
            <person name="Karpen G.H."/>
            <person name="Kataoka E."/>
            <person name="Keightley P.D."/>
            <person name="Kheradpour P."/>
            <person name="Kirkness E.F."/>
            <person name="Koerich L.B."/>
            <person name="Kristiansen K."/>
            <person name="Kudrna D."/>
            <person name="Kulathinal R.J."/>
            <person name="Kumar S."/>
            <person name="Kwok R."/>
            <person name="Lander E."/>
            <person name="Langley C.H."/>
            <person name="Lapoint R."/>
            <person name="Lazzaro B.P."/>
            <person name="Lee S.J."/>
            <person name="Levesque L."/>
            <person name="Li R."/>
            <person name="Lin C.F."/>
            <person name="Lin M.F."/>
            <person name="Lindblad-Toh K."/>
            <person name="Llopart A."/>
            <person name="Long M."/>
            <person name="Low L."/>
            <person name="Lozovsky E."/>
            <person name="Lu J."/>
            <person name="Luo M."/>
            <person name="Machado C.A."/>
            <person name="Makalowski W."/>
            <person name="Marzo M."/>
            <person name="Matsuda M."/>
            <person name="Matzkin L."/>
            <person name="McAllister B."/>
            <person name="McBride C.S."/>
            <person name="McKernan B."/>
            <person name="McKernan K."/>
            <person name="Mendez-Lago M."/>
            <person name="Minx P."/>
            <person name="Mollenhauer M.U."/>
            <person name="Montooth K."/>
            <person name="Mount S.M."/>
            <person name="Mu X."/>
            <person name="Myers E."/>
            <person name="Negre B."/>
            <person name="Newfeld S."/>
            <person name="Nielsen R."/>
            <person name="Noor M.A."/>
            <person name="O'Grady P."/>
            <person name="Pachter L."/>
            <person name="Papaceit M."/>
            <person name="Parisi M.J."/>
            <person name="Parisi M."/>
            <person name="Parts L."/>
            <person name="Pedersen J.S."/>
            <person name="Pesole G."/>
            <person name="Phillippy A.M."/>
            <person name="Ponting C.P."/>
            <person name="Pop M."/>
            <person name="Porcelli D."/>
            <person name="Powell J.R."/>
            <person name="Prohaska S."/>
            <person name="Pruitt K."/>
            <person name="Puig M."/>
            <person name="Quesneville H."/>
            <person name="Ram K.R."/>
            <person name="Rand D."/>
            <person name="Rasmussen M.D."/>
            <person name="Reed L.K."/>
            <person name="Reenan R."/>
            <person name="Reily A."/>
            <person name="Remington K.A."/>
            <person name="Rieger T.T."/>
            <person name="Ritchie M.G."/>
            <person name="Robin C."/>
            <person name="Rogers Y.H."/>
            <person name="Rohde C."/>
            <person name="Rozas J."/>
            <person name="Rubenfield M.J."/>
            <person name="Ruiz A."/>
            <person name="Russo S."/>
            <person name="Salzberg S.L."/>
            <person name="Sanchez-Gracia A."/>
            <person name="Saranga D.J."/>
            <person name="Sato H."/>
            <person name="Schaeffer S.W."/>
            <person name="Schatz M.C."/>
            <person name="Schlenke T."/>
            <person name="Schwartz R."/>
            <person name="Segarra C."/>
            <person name="Singh R.S."/>
            <person name="Sirot L."/>
            <person name="Sirota M."/>
            <person name="Sisneros N.B."/>
            <person name="Smith C.D."/>
            <person name="Smith T.F."/>
            <person name="Spieth J."/>
            <person name="Stage D.E."/>
            <person name="Stark A."/>
            <person name="Stephan W."/>
            <person name="Strausberg R.L."/>
            <person name="Strempel S."/>
            <person name="Sturgill D."/>
            <person name="Sutton G."/>
            <person name="Sutton G.G."/>
            <person name="Tao W."/>
            <person name="Teichmann S."/>
            <person name="Tobari Y.N."/>
            <person name="Tomimura Y."/>
            <person name="Tsolas J.M."/>
            <person name="Valente V.L."/>
            <person name="Venter E."/>
            <person name="Venter J.C."/>
            <person name="Vicario S."/>
            <person name="Vieira F.G."/>
            <person name="Vilella A.J."/>
            <person name="Villasante A."/>
            <person name="Walenz B."/>
            <person name="Wang J."/>
            <person name="Wasserman M."/>
            <person name="Watts T."/>
            <person name="Wilson D."/>
            <person name="Wilson R.K."/>
            <person name="Wing R.A."/>
            <person name="Wolfner M.F."/>
            <person name="Wong A."/>
            <person name="Wong G.K."/>
            <person name="Wu C.I."/>
            <person name="Wu G."/>
            <person name="Yamamoto D."/>
            <person name="Yang H.P."/>
            <person name="Yang S.P."/>
            <person name="Yorke J.A."/>
            <person name="Yoshida K."/>
            <person name="Zdobnov E."/>
            <person name="Zhang P."/>
            <person name="Zhang Y."/>
            <person name="Zimin A.V."/>
            <person name="Baldwin J."/>
            <person name="Abdouelleil A."/>
            <person name="Abdulkadir J."/>
            <person name="Abebe A."/>
            <person name="Abera B."/>
            <person name="Abreu J."/>
            <person name="Acer S.C."/>
            <person name="Aftuck L."/>
            <person name="Alexander A."/>
            <person name="An P."/>
            <person name="Anderson E."/>
            <person name="Anderson S."/>
            <person name="Arachi H."/>
            <person name="Azer M."/>
            <person name="Bachantsang P."/>
            <person name="Barry A."/>
            <person name="Bayul T."/>
            <person name="Berlin A."/>
            <person name="Bessette D."/>
            <person name="Bloom T."/>
            <person name="Blye J."/>
            <person name="Boguslavskiy L."/>
            <person name="Bonnet C."/>
            <person name="Boukhgalter B."/>
            <person name="Bourzgui I."/>
            <person name="Brown A."/>
            <person name="Cahill P."/>
            <person name="Channer S."/>
            <person name="Cheshatsang Y."/>
            <person name="Chuda L."/>
            <person name="Citroen M."/>
            <person name="Collymore A."/>
            <person name="Cooke P."/>
            <person name="Costello M."/>
            <person name="D'Aco K."/>
            <person name="Daza R."/>
            <person name="De Haan G."/>
            <person name="DeGray S."/>
            <person name="DeMaso C."/>
            <person name="Dhargay N."/>
            <person name="Dooley K."/>
            <person name="Dooley E."/>
            <person name="Doricent M."/>
            <person name="Dorje P."/>
            <person name="Dorjee K."/>
            <person name="Dupes A."/>
            <person name="Elong R."/>
            <person name="Falk J."/>
            <person name="Farina A."/>
            <person name="Faro S."/>
            <person name="Ferguson D."/>
            <person name="Fisher S."/>
            <person name="Foley C.D."/>
            <person name="Franke A."/>
            <person name="Friedrich D."/>
            <person name="Gadbois L."/>
            <person name="Gearin G."/>
            <person name="Gearin C.R."/>
            <person name="Giannoukos G."/>
            <person name="Goode T."/>
            <person name="Graham J."/>
            <person name="Grandbois E."/>
            <person name="Grewal S."/>
            <person name="Gyaltsen K."/>
            <person name="Hafez N."/>
            <person name="Hagos B."/>
            <person name="Hall J."/>
            <person name="Henson C."/>
            <person name="Hollinger A."/>
            <person name="Honan T."/>
            <person name="Huard M.D."/>
            <person name="Hughes L."/>
            <person name="Hurhula B."/>
            <person name="Husby M.E."/>
            <person name="Kamat A."/>
            <person name="Kanga B."/>
            <person name="Kashin S."/>
            <person name="Khazanovich D."/>
            <person name="Kisner P."/>
            <person name="Lance K."/>
            <person name="Lara M."/>
            <person name="Lee W."/>
            <person name="Lennon N."/>
            <person name="Letendre F."/>
            <person name="LeVine R."/>
            <person name="Lipovsky A."/>
            <person name="Liu X."/>
            <person name="Liu J."/>
            <person name="Liu S."/>
            <person name="Lokyitsang T."/>
            <person name="Lokyitsang Y."/>
            <person name="Lubonja R."/>
            <person name="Lui A."/>
            <person name="MacDonald P."/>
            <person name="Magnisalis V."/>
            <person name="Maru K."/>
            <person name="Matthews C."/>
            <person name="McCusker W."/>
            <person name="McDonough S."/>
            <person name="Mehta T."/>
            <person name="Meldrim J."/>
            <person name="Meneus L."/>
            <person name="Mihai O."/>
            <person name="Mihalev A."/>
            <person name="Mihova T."/>
            <person name="Mittelman R."/>
            <person name="Mlenga V."/>
            <person name="Montmayeur A."/>
            <person name="Mulrain L."/>
            <person name="Navidi A."/>
            <person name="Naylor J."/>
            <person name="Negash T."/>
            <person name="Nguyen T."/>
            <person name="Nguyen N."/>
            <person name="Nicol R."/>
            <person name="Norbu C."/>
            <person name="Norbu N."/>
            <person name="Novod N."/>
            <person name="O'Neill B."/>
            <person name="Osman S."/>
            <person name="Markiewicz E."/>
            <person name="Oyono O.L."/>
            <person name="Patti C."/>
            <person name="Phunkhang P."/>
            <person name="Pierre F."/>
            <person name="Priest M."/>
            <person name="Raghuraman S."/>
            <person name="Rege F."/>
            <person name="Reyes R."/>
            <person name="Rise C."/>
            <person name="Rogov P."/>
            <person name="Ross K."/>
            <person name="Ryan E."/>
            <person name="Settipalli S."/>
            <person name="Shea T."/>
            <person name="Sherpa N."/>
            <person name="Shi L."/>
            <person name="Shih D."/>
            <person name="Sparrow T."/>
            <person name="Spaulding J."/>
            <person name="Stalker J."/>
            <person name="Stange-Thomann N."/>
            <person name="Stavropoulos S."/>
            <person name="Stone C."/>
            <person name="Strader C."/>
            <person name="Tesfaye S."/>
            <person name="Thomson T."/>
            <person name="Thoulutsang Y."/>
            <person name="Thoulutsang D."/>
            <person name="Topham K."/>
            <person name="Topping I."/>
            <person name="Tsamla T."/>
            <person name="Vassiliev H."/>
            <person name="Vo A."/>
            <person name="Wangchuk T."/>
            <person name="Wangdi T."/>
            <person name="Weiand M."/>
            <person name="Wilkinson J."/>
            <person name="Wilson A."/>
            <person name="Yadav S."/>
            <person name="Young G."/>
            <person name="Yu Q."/>
            <person name="Zembek L."/>
            <person name="Zhong D."/>
            <person name="Zimmer A."/>
            <person name="Zwirko Z."/>
            <person name="Jaffe D.B."/>
            <person name="Alvarez P."/>
            <person name="Brockman W."/>
            <person name="Butler J."/>
            <person name="Chin C."/>
            <person name="Gnerre S."/>
            <person name="Grabherr M."/>
            <person name="Kleber M."/>
            <person name="Mauceli E."/>
            <person name="MacCallum I."/>
        </authorList>
    </citation>
    <scope>NUCLEOTIDE SEQUENCE [LARGE SCALE GENOMIC DNA]</scope>
    <source>
        <strain evidence="3">Tucson 14030-0811.24</strain>
    </source>
</reference>
<dbReference type="STRING" id="7260.A0A0Q9X385"/>
<sequence>MDDDGSKRTDAGLCRNANNCNRIHYLTQQQSQSETTRLLFRGENFQATRSDQEMYYDCLSVGDSDSQHVSKFDDPNAIRDVLERAHNATQMLLKNFDKTGQGWNRPCEATLEITARLISDKKKNMTGRPVTVQMPLEFDPQSGELTSALQDQRSICPCESSAPVVGVPPFQLHELQATKPASDYPALMYMKDERPLKPTITYKAATDARNQEMQTDKSYMRDHWIKERSDSDSLAKPSQTDASYLFDHHSPTRSDEIIGGELNAKTSQTETSYIHDQYILDREKNTNTGRASQTQVYAMDKFHYPTQYQCPGTSRGVCTCRSQSSMKKSHPMTLSCQTDYPAESVRTVKSQPSVPTCSSKVDANPQACGVSNHSVNPCQTSDQNFQLYNQPSFGCEEQTSCTTRSRSVVDKITCLCSSSHHPKAACHIQRDKEPATCGRSVSERTLELKCSKTGCVCPTKQSAHSQLSNPPGKSASKHVSVANNQKSHPGEIYRDCESSSNASIEKSGRIVTSCHASKEPSEKALIESSKSEPIVTSCHTSEDLLITTGNKTSERHIATSCYTSKEPSLKTAFIGGPSCECPEKDEPKSQPTLAVCNSSDVRPDSDHCNPVSGHSLGKEAQEGTMCEQYSAFRSVPVSSHIIVCKSSSKKPDSGPVTRKKRILDMIEQLSNAADCECNEEDRPKLIQQLFRELTLMIAQEPECAVAPQDEPAPPTPAFEECCAGQNDGQQAVEINEPKKQHKFSECFAQLEEVMKKCFQKSKPKPLPLKEIGGFELDPDFRPFETPKLDEPPVMDSEEAQMEDEAELSESESDVFVGWCDDDDDEAMATLQEHNETESELCQQLMEMVGDSNLPDTEDGPCPTDCPPPDPCKMMEQYRDTALIPNGPLSPQARQLFELLLRQALRECEDGGHTGDEDYEEESLQHGVPEPHPEPCCCCHCRALLCENECKSVSKTVDAAMCDPVCEMKFFIDSIIVDLHAMDHVLNKKKAKPKDVKRSRDLDKPPRESFPVTITEVSNLGCTALYIRWEVLDCVGIAGYEIYVDGHLTNRFYSFRHEAAVVANVDVNKTHQIVLRAQAVGQDFPGEGCGNNSQAVVSAHPEMLVGAEKPWSPSVYFYDPS</sequence>
<dbReference type="eggNOG" id="ENOG502QUX8">
    <property type="taxonomic scope" value="Eukaryota"/>
</dbReference>
<dbReference type="AlphaFoldDB" id="A0A0Q9X385"/>
<gene>
    <name evidence="2" type="primary">Dwil\GK11262</name>
    <name evidence="2" type="ORF">Dwil_GK11262</name>
</gene>
<feature type="compositionally biased region" description="Basic and acidic residues" evidence="1">
    <location>
        <begin position="778"/>
        <end position="790"/>
    </location>
</feature>
<organism evidence="2 3">
    <name type="scientific">Drosophila willistoni</name>
    <name type="common">Fruit fly</name>
    <dbReference type="NCBI Taxonomy" id="7260"/>
    <lineage>
        <taxon>Eukaryota</taxon>
        <taxon>Metazoa</taxon>
        <taxon>Ecdysozoa</taxon>
        <taxon>Arthropoda</taxon>
        <taxon>Hexapoda</taxon>
        <taxon>Insecta</taxon>
        <taxon>Pterygota</taxon>
        <taxon>Neoptera</taxon>
        <taxon>Endopterygota</taxon>
        <taxon>Diptera</taxon>
        <taxon>Brachycera</taxon>
        <taxon>Muscomorpha</taxon>
        <taxon>Ephydroidea</taxon>
        <taxon>Drosophilidae</taxon>
        <taxon>Drosophila</taxon>
        <taxon>Sophophora</taxon>
    </lineage>
</organism>
<proteinExistence type="predicted"/>
<dbReference type="Proteomes" id="UP000007798">
    <property type="component" value="Unassembled WGS sequence"/>
</dbReference>
<dbReference type="OrthoDB" id="8039868at2759"/>
<dbReference type="InParanoid" id="A0A0Q9X385"/>
<accession>A0A0Q9X385</accession>
<evidence type="ECO:0000256" key="1">
    <source>
        <dbReference type="SAM" id="MobiDB-lite"/>
    </source>
</evidence>
<dbReference type="EMBL" id="CH964232">
    <property type="protein sequence ID" value="KRF99373.1"/>
    <property type="molecule type" value="Genomic_DNA"/>
</dbReference>
<feature type="region of interest" description="Disordered" evidence="1">
    <location>
        <begin position="773"/>
        <end position="798"/>
    </location>
</feature>